<comment type="caution">
    <text evidence="10">The sequence shown here is derived from an EMBL/GenBank/DDBJ whole genome shotgun (WGS) entry which is preliminary data.</text>
</comment>
<evidence type="ECO:0000259" key="9">
    <source>
        <dbReference type="Pfam" id="PF07715"/>
    </source>
</evidence>
<dbReference type="Pfam" id="PF07715">
    <property type="entry name" value="Plug"/>
    <property type="match status" value="1"/>
</dbReference>
<sequence>MKLFPAILSCFVYTSLYAQDTSRVIVSRDTLKGVTITKVVPRTLGMEHFSLKEMEHIPVFMGERDILKTIQLLPGIKSAGDGNSGFYVRGGSADQNLILLDGTPVYNASHLMGFFSTFNGDAIKDLSFYKNAMPAQYGGRLSSVVDATTNNGDDEQYHISGGAGLIAARLNVEGPIVKNKSSFLLSGRRTYADLFAKLSRDSAIRKSDLNFYDLNLKMNFRLGLKDELDLSAYTGKDVMRLSNAFGLEWGNSVASLRWRHIYSNKLMSFLSVHYSSYENTTSTLLADEAVSIYSRIRDYTAKAEFLYTANARHETRAGWQSTWHTMYPLLLEGGENSGINNQQQPKRYSLDNALYVNNTWKASDQLNISYGLRATGFMVFGGGDFYRINEDGKITDTLRTGRGEVVKTYLNLEPRVAIRYEVHKTGSLSLAFTRNVQHLHLISNATSANPTDKWIASSNLIKPEIADQVSAGYSRSISGDRYELTVETYYKSLKNQLDYRNGAEIFSNEPIETMLLVGKGRAYGMEWLLKKKTGKLTGWIGYTLSKTERRINGINDNEWYNAKQDRTHEISVVSSWQVSKKWVLSANWVYHTGNAVTFPAGKYIVMDDRLVYYYTERNGYRMPAYHRLDVAATLQLRNSALHFGVYNAYGRENAYSIYFRESRENPDYTEAVQVTLFRFVPSITYNFNF</sequence>
<comment type="subcellular location">
    <subcellularLocation>
        <location evidence="1 8">Cell outer membrane</location>
        <topology evidence="1 8">Multi-pass membrane protein</topology>
    </subcellularLocation>
</comment>
<organism evidence="10 11">
    <name type="scientific">Chitinophaga cymbidii</name>
    <dbReference type="NCBI Taxonomy" id="1096750"/>
    <lineage>
        <taxon>Bacteria</taxon>
        <taxon>Pseudomonadati</taxon>
        <taxon>Bacteroidota</taxon>
        <taxon>Chitinophagia</taxon>
        <taxon>Chitinophagales</taxon>
        <taxon>Chitinophagaceae</taxon>
        <taxon>Chitinophaga</taxon>
    </lineage>
</organism>
<evidence type="ECO:0000256" key="4">
    <source>
        <dbReference type="ARBA" id="ARBA00022692"/>
    </source>
</evidence>
<name>A0A512RP32_9BACT</name>
<evidence type="ECO:0000256" key="6">
    <source>
        <dbReference type="ARBA" id="ARBA00023136"/>
    </source>
</evidence>
<keyword evidence="11" id="KW-1185">Reference proteome</keyword>
<dbReference type="Gene3D" id="2.40.170.20">
    <property type="entry name" value="TonB-dependent receptor, beta-barrel domain"/>
    <property type="match status" value="1"/>
</dbReference>
<evidence type="ECO:0000256" key="1">
    <source>
        <dbReference type="ARBA" id="ARBA00004571"/>
    </source>
</evidence>
<evidence type="ECO:0000313" key="10">
    <source>
        <dbReference type="EMBL" id="GEP97458.1"/>
    </source>
</evidence>
<evidence type="ECO:0000313" key="11">
    <source>
        <dbReference type="Proteomes" id="UP000321436"/>
    </source>
</evidence>
<evidence type="ECO:0000256" key="8">
    <source>
        <dbReference type="PROSITE-ProRule" id="PRU01360"/>
    </source>
</evidence>
<dbReference type="AlphaFoldDB" id="A0A512RP32"/>
<keyword evidence="7 8" id="KW-0998">Cell outer membrane</keyword>
<protein>
    <submittedName>
        <fullName evidence="10">Collagen-binding protein</fullName>
    </submittedName>
</protein>
<dbReference type="InterPro" id="IPR036942">
    <property type="entry name" value="Beta-barrel_TonB_sf"/>
</dbReference>
<gene>
    <name evidence="10" type="ORF">CCY01nite_37180</name>
</gene>
<keyword evidence="10" id="KW-0176">Collagen</keyword>
<dbReference type="PANTHER" id="PTHR30069:SF29">
    <property type="entry name" value="HEMOGLOBIN AND HEMOGLOBIN-HAPTOGLOBIN-BINDING PROTEIN 1-RELATED"/>
    <property type="match status" value="1"/>
</dbReference>
<dbReference type="PANTHER" id="PTHR30069">
    <property type="entry name" value="TONB-DEPENDENT OUTER MEMBRANE RECEPTOR"/>
    <property type="match status" value="1"/>
</dbReference>
<dbReference type="InterPro" id="IPR037066">
    <property type="entry name" value="Plug_dom_sf"/>
</dbReference>
<proteinExistence type="inferred from homology"/>
<dbReference type="PROSITE" id="PS52016">
    <property type="entry name" value="TONB_DEPENDENT_REC_3"/>
    <property type="match status" value="1"/>
</dbReference>
<keyword evidence="3 8" id="KW-1134">Transmembrane beta strand</keyword>
<dbReference type="InterPro" id="IPR012910">
    <property type="entry name" value="Plug_dom"/>
</dbReference>
<keyword evidence="6 8" id="KW-0472">Membrane</keyword>
<dbReference type="EMBL" id="BKAU01000004">
    <property type="protein sequence ID" value="GEP97458.1"/>
    <property type="molecule type" value="Genomic_DNA"/>
</dbReference>
<evidence type="ECO:0000256" key="3">
    <source>
        <dbReference type="ARBA" id="ARBA00022452"/>
    </source>
</evidence>
<evidence type="ECO:0000256" key="2">
    <source>
        <dbReference type="ARBA" id="ARBA00022448"/>
    </source>
</evidence>
<feature type="domain" description="TonB-dependent receptor plug" evidence="9">
    <location>
        <begin position="63"/>
        <end position="140"/>
    </location>
</feature>
<reference evidence="10 11" key="1">
    <citation type="submission" date="2019-07" db="EMBL/GenBank/DDBJ databases">
        <title>Whole genome shotgun sequence of Chitinophaga cymbidii NBRC 109752.</title>
        <authorList>
            <person name="Hosoyama A."/>
            <person name="Uohara A."/>
            <person name="Ohji S."/>
            <person name="Ichikawa N."/>
        </authorList>
    </citation>
    <scope>NUCLEOTIDE SEQUENCE [LARGE SCALE GENOMIC DNA]</scope>
    <source>
        <strain evidence="10 11">NBRC 109752</strain>
    </source>
</reference>
<keyword evidence="2 8" id="KW-0813">Transport</keyword>
<dbReference type="Gene3D" id="2.170.130.10">
    <property type="entry name" value="TonB-dependent receptor, plug domain"/>
    <property type="match status" value="1"/>
</dbReference>
<dbReference type="Proteomes" id="UP000321436">
    <property type="component" value="Unassembled WGS sequence"/>
</dbReference>
<accession>A0A512RP32</accession>
<evidence type="ECO:0000256" key="7">
    <source>
        <dbReference type="ARBA" id="ARBA00023237"/>
    </source>
</evidence>
<dbReference type="OrthoDB" id="1111684at2"/>
<comment type="similarity">
    <text evidence="8">Belongs to the TonB-dependent receptor family.</text>
</comment>
<dbReference type="InterPro" id="IPR039426">
    <property type="entry name" value="TonB-dep_rcpt-like"/>
</dbReference>
<dbReference type="SUPFAM" id="SSF56935">
    <property type="entry name" value="Porins"/>
    <property type="match status" value="1"/>
</dbReference>
<dbReference type="GO" id="GO:0015344">
    <property type="term" value="F:siderophore uptake transmembrane transporter activity"/>
    <property type="evidence" value="ECO:0007669"/>
    <property type="project" value="TreeGrafter"/>
</dbReference>
<evidence type="ECO:0000256" key="5">
    <source>
        <dbReference type="ARBA" id="ARBA00022729"/>
    </source>
</evidence>
<keyword evidence="4 8" id="KW-0812">Transmembrane</keyword>
<dbReference type="GO" id="GO:0009279">
    <property type="term" value="C:cell outer membrane"/>
    <property type="evidence" value="ECO:0007669"/>
    <property type="project" value="UniProtKB-SubCell"/>
</dbReference>
<keyword evidence="5" id="KW-0732">Signal</keyword>
<dbReference type="RefSeq" id="WP_146865032.1">
    <property type="nucleotide sequence ID" value="NZ_BKAU01000004.1"/>
</dbReference>
<dbReference type="GO" id="GO:0044718">
    <property type="term" value="P:siderophore transmembrane transport"/>
    <property type="evidence" value="ECO:0007669"/>
    <property type="project" value="TreeGrafter"/>
</dbReference>